<comment type="function">
    <text evidence="6">Involved in transvection phenomena (= synapsis-dependent gene expression), where the synaptic pairing of chromosomes carrying genes with which zeste interacts influences the expression of these genes. Zeste binds to DNA and stimulates transcription from a nearby promoter.</text>
</comment>
<evidence type="ECO:0000259" key="7">
    <source>
        <dbReference type="Pfam" id="PF13873"/>
    </source>
</evidence>
<dbReference type="GO" id="GO:0003677">
    <property type="term" value="F:DNA binding"/>
    <property type="evidence" value="ECO:0007669"/>
    <property type="project" value="UniProtKB-KW"/>
</dbReference>
<evidence type="ECO:0000313" key="8">
    <source>
        <dbReference type="EMBL" id="JAC97485.1"/>
    </source>
</evidence>
<dbReference type="AlphaFoldDB" id="A0A0A1WFL6"/>
<reference evidence="8" key="1">
    <citation type="submission" date="2014-11" db="EMBL/GenBank/DDBJ databases">
        <authorList>
            <person name="Geib S."/>
        </authorList>
    </citation>
    <scope>NUCLEOTIDE SEQUENCE</scope>
</reference>
<evidence type="ECO:0000256" key="5">
    <source>
        <dbReference type="ARBA" id="ARBA00023163"/>
    </source>
</evidence>
<evidence type="ECO:0000256" key="4">
    <source>
        <dbReference type="ARBA" id="ARBA00023125"/>
    </source>
</evidence>
<dbReference type="PANTHER" id="PTHR23098:SF16">
    <property type="entry name" value="REGULATORY PROTEIN ZESTE"/>
    <property type="match status" value="1"/>
</dbReference>
<feature type="domain" description="Myb/SANT-like DNA-binding" evidence="7">
    <location>
        <begin position="6"/>
        <end position="83"/>
    </location>
</feature>
<keyword evidence="4" id="KW-0238">DNA-binding</keyword>
<keyword evidence="5" id="KW-0804">Transcription</keyword>
<organism evidence="8">
    <name type="scientific">Zeugodacus cucurbitae</name>
    <name type="common">Melon fruit fly</name>
    <name type="synonym">Bactrocera cucurbitae</name>
    <dbReference type="NCBI Taxonomy" id="28588"/>
    <lineage>
        <taxon>Eukaryota</taxon>
        <taxon>Metazoa</taxon>
        <taxon>Ecdysozoa</taxon>
        <taxon>Arthropoda</taxon>
        <taxon>Hexapoda</taxon>
        <taxon>Insecta</taxon>
        <taxon>Pterygota</taxon>
        <taxon>Neoptera</taxon>
        <taxon>Endopterygota</taxon>
        <taxon>Diptera</taxon>
        <taxon>Brachycera</taxon>
        <taxon>Muscomorpha</taxon>
        <taxon>Tephritoidea</taxon>
        <taxon>Tephritidae</taxon>
        <taxon>Zeugodacus</taxon>
        <taxon>Zeugodacus</taxon>
    </lineage>
</organism>
<evidence type="ECO:0000256" key="3">
    <source>
        <dbReference type="ARBA" id="ARBA00023015"/>
    </source>
</evidence>
<proteinExistence type="predicted"/>
<dbReference type="Pfam" id="PF13873">
    <property type="entry name" value="Myb_DNA-bind_5"/>
    <property type="match status" value="1"/>
</dbReference>
<evidence type="ECO:0000256" key="2">
    <source>
        <dbReference type="ARBA" id="ARBA00016807"/>
    </source>
</evidence>
<dbReference type="InterPro" id="IPR028002">
    <property type="entry name" value="Myb_DNA-bind_5"/>
</dbReference>
<name>A0A0A1WFL6_ZEUCU</name>
<dbReference type="EMBL" id="GBXI01016806">
    <property type="protein sequence ID" value="JAC97485.1"/>
    <property type="molecule type" value="Transcribed_RNA"/>
</dbReference>
<gene>
    <name evidence="8" type="primary">CI030_4</name>
    <name evidence="8" type="ORF">g.27008</name>
</gene>
<dbReference type="GO" id="GO:0005634">
    <property type="term" value="C:nucleus"/>
    <property type="evidence" value="ECO:0007669"/>
    <property type="project" value="TreeGrafter"/>
</dbReference>
<reference evidence="8" key="2">
    <citation type="journal article" date="2015" name="Gigascience">
        <title>Reconstructing a comprehensive transcriptome assembly of a white-pupal translocated strain of the pest fruit fly Bactrocera cucurbitae.</title>
        <authorList>
            <person name="Sim S.B."/>
            <person name="Calla B."/>
            <person name="Hall B."/>
            <person name="DeRego T."/>
            <person name="Geib S.M."/>
        </authorList>
    </citation>
    <scope>NUCLEOTIDE SEQUENCE</scope>
</reference>
<evidence type="ECO:0000256" key="1">
    <source>
        <dbReference type="ARBA" id="ARBA00011764"/>
    </source>
</evidence>
<protein>
    <recommendedName>
        <fullName evidence="2">Regulatory protein zeste</fullName>
    </recommendedName>
</protein>
<comment type="subunit">
    <text evidence="1">Self-associates forming complexes of several hundred monomers.</text>
</comment>
<accession>A0A0A1WFL6</accession>
<dbReference type="PANTHER" id="PTHR23098">
    <property type="entry name" value="AGAP001331-PA-RELATED"/>
    <property type="match status" value="1"/>
</dbReference>
<evidence type="ECO:0000256" key="6">
    <source>
        <dbReference type="ARBA" id="ARBA00025466"/>
    </source>
</evidence>
<sequence>METAARSKHFSTNEICTLLSLVQQNSSILECKATGKVRPDQKDKVWETITESFNSVCSGAPRSTKNLRTKYLNLKADMKKRAADHKKYVYGTGGGHCKEPDPADTEVDTLFNEILPKKQVRGMDSTYDNDCIEINVEDFDNTVELQNKTDQMMEEEIDFEPWENNTPMQLKRQKQKVVR</sequence>
<keyword evidence="3" id="KW-0805">Transcription regulation</keyword>